<keyword evidence="5" id="KW-1185">Reference proteome</keyword>
<dbReference type="InterPro" id="IPR006171">
    <property type="entry name" value="TOPRIM_dom"/>
</dbReference>
<feature type="domain" description="Toprim" evidence="1">
    <location>
        <begin position="91"/>
        <end position="182"/>
    </location>
</feature>
<dbReference type="PANTHER" id="PTHR34985:SF1">
    <property type="entry name" value="SLR0554 PROTEIN"/>
    <property type="match status" value="1"/>
</dbReference>
<dbReference type="Pfam" id="PF13362">
    <property type="entry name" value="Toprim_3"/>
    <property type="match status" value="1"/>
</dbReference>
<dbReference type="InterPro" id="IPR027417">
    <property type="entry name" value="P-loop_NTPase"/>
</dbReference>
<evidence type="ECO:0000313" key="2">
    <source>
        <dbReference type="EMBL" id="NNG55220.1"/>
    </source>
</evidence>
<dbReference type="Proteomes" id="UP000557656">
    <property type="component" value="Unassembled WGS sequence"/>
</dbReference>
<evidence type="ECO:0000313" key="3">
    <source>
        <dbReference type="EMBL" id="NVP30428.1"/>
    </source>
</evidence>
<comment type="caution">
    <text evidence="3">The sequence shown here is derived from an EMBL/GenBank/DDBJ whole genome shotgun (WGS) entry which is preliminary data.</text>
</comment>
<name>A0A7Y7QTN1_9SPHN</name>
<dbReference type="EMBL" id="JABEOV010000027">
    <property type="protein sequence ID" value="NNG55220.1"/>
    <property type="molecule type" value="Genomic_DNA"/>
</dbReference>
<protein>
    <submittedName>
        <fullName evidence="3">Toprim domain-containing protein</fullName>
    </submittedName>
</protein>
<accession>A0A7Y7QTN1</accession>
<dbReference type="NCBIfam" id="NF042913">
    <property type="entry name" value="CyRepA1"/>
    <property type="match status" value="1"/>
</dbReference>
<dbReference type="SUPFAM" id="SSF52540">
    <property type="entry name" value="P-loop containing nucleoside triphosphate hydrolases"/>
    <property type="match status" value="1"/>
</dbReference>
<reference evidence="4 5" key="1">
    <citation type="submission" date="2020-05" db="EMBL/GenBank/DDBJ databases">
        <title>Draft Genome Sequences of Sphingomonas sp. Isolated from the International Space Station.</title>
        <authorList>
            <person name="Bijlani S."/>
            <person name="Singh N.K."/>
            <person name="Mason C.E."/>
            <person name="Wang C.C."/>
            <person name="Venkateswaran K."/>
        </authorList>
    </citation>
    <scope>NUCLEOTIDE SEQUENCE [LARGE SCALE GENOMIC DNA]</scope>
    <source>
        <strain evidence="2 5">IIF7SW-B5</strain>
        <strain evidence="3">ISS-IIF7SWP</strain>
    </source>
</reference>
<sequence length="1018" mass="110146">MDAATAAASVAARVWDSGKPANTHPYMERKGITVDGLRVDLSGRLLVPVYHAATGALISVQRIDRDGDKRFLSGSTTEAGHFVIPGTSPCIFTEGLATAATIRAATGRAVVVCFNAKNLQVVTGIMAQPGDVVAADNDNAPKPGERFGKRLDAYGTGHRAAIATGLPWYMPHTPGQDWNDAGVEATARAFAGVPTSAAPIFDAWKLERIEPGGKAPKQWVLALAAATDPRTAAALALAAAGRMYMIAPAQISLAGTRAAVEAALPAGLVHPTTLDGIMGRLDRAMDHRKAAALSSVMIPADVLARHRHEVCDALPTLTPADYEGVIVLWAPMASGKTRTIGRPFIEHGSSQGQPIAICHRVSLVHDLARVLGLERYGEIDEHEAYDPALRGLATCLPSITNPAHDVLMRRADYLFIDEIAQVLRFLSAKDQCRTAHANNEGVYDRLRKMVARAKCIIVADAGCDARTIGFLESCRPGEAFRVIEMRQRRDGIEATYHTGGGAPSAVVGDCLAELAAGGRIWMATESSRRAKALGAFFQAQGYRAIAINADNKGNREQAAFLAAPEAESRNYDVVIASPVIGSGLSVEHRDTGQWFTLGAFIGGGHRLTPADAAQALRRVRYLRRFSLGLMPNSQVGRQASEGILQALEQAAALDGRPAFPNAFTGLVAQITADETNARADFAAGLLWQLERAGWALRHGDGSDEAVTAALAELKADQAQARRIALMAAPLIDDMDARRLEATPNRTELQNITLEAWRIRASLGVDALDDDALDFWDDGAAVRRLDRFSAWQGIVGAYDDTKDNLANRGFRRAISKAYAHLLHGIDLATDRITDAVADLVLDRVIDQRLLLARLGVVPKTYGVWMEDRDGALLPFKRPKTARKEVGEMLRRMGLAWRPITARVQFDPISLGEQGATAHKPAAKFSRVYQVSPDSLAEMQLWADRRNARRQTAMVERDVAANDNLRWSEWRLAMWAKGSTMTRDEVATAFFAQMGDGAVTFGARLTVFWLRHVLVDRLAA</sequence>
<dbReference type="RefSeq" id="WP_170171708.1">
    <property type="nucleotide sequence ID" value="NZ_JABEOV010000027.1"/>
</dbReference>
<evidence type="ECO:0000313" key="4">
    <source>
        <dbReference type="Proteomes" id="UP000531581"/>
    </source>
</evidence>
<evidence type="ECO:0000259" key="1">
    <source>
        <dbReference type="Pfam" id="PF13362"/>
    </source>
</evidence>
<dbReference type="EMBL" id="JABYQV010000003">
    <property type="protein sequence ID" value="NVP30428.1"/>
    <property type="molecule type" value="Genomic_DNA"/>
</dbReference>
<gene>
    <name evidence="2" type="ORF">HKX05_17895</name>
    <name evidence="3" type="ORF">HLV41_05180</name>
</gene>
<evidence type="ECO:0000313" key="5">
    <source>
        <dbReference type="Proteomes" id="UP000557656"/>
    </source>
</evidence>
<proteinExistence type="predicted"/>
<dbReference type="PANTHER" id="PTHR34985">
    <property type="entry name" value="SLR0554 PROTEIN"/>
    <property type="match status" value="1"/>
</dbReference>
<dbReference type="InterPro" id="IPR049996">
    <property type="entry name" value="Slr7037-like"/>
</dbReference>
<dbReference type="Proteomes" id="UP000531581">
    <property type="component" value="Unassembled WGS sequence"/>
</dbReference>
<organism evidence="3 4">
    <name type="scientific">Sphingomonas sanguinis</name>
    <dbReference type="NCBI Taxonomy" id="33051"/>
    <lineage>
        <taxon>Bacteria</taxon>
        <taxon>Pseudomonadati</taxon>
        <taxon>Pseudomonadota</taxon>
        <taxon>Alphaproteobacteria</taxon>
        <taxon>Sphingomonadales</taxon>
        <taxon>Sphingomonadaceae</taxon>
        <taxon>Sphingomonas</taxon>
    </lineage>
</organism>
<dbReference type="AlphaFoldDB" id="A0A7Y7QTN1"/>